<keyword evidence="6 12" id="KW-0479">Metal-binding</keyword>
<feature type="binding site" evidence="12">
    <location>
        <position position="208"/>
    </location>
    <ligand>
        <name>Mg(2+)</name>
        <dbReference type="ChEBI" id="CHEBI:18420"/>
        <label>1</label>
        <note>catalytic</note>
    </ligand>
</feature>
<reference evidence="13 15" key="1">
    <citation type="submission" date="2015-02" db="EMBL/GenBank/DDBJ databases">
        <title>Genome sequene of Rhodovulum sulfidophilum DSM 2351.</title>
        <authorList>
            <person name="Nagao N."/>
        </authorList>
    </citation>
    <scope>NUCLEOTIDE SEQUENCE [LARGE SCALE GENOMIC DNA]</scope>
    <source>
        <strain evidence="13 15">DSM 2351</strain>
    </source>
</reference>
<evidence type="ECO:0000256" key="7">
    <source>
        <dbReference type="ARBA" id="ARBA00022801"/>
    </source>
</evidence>
<dbReference type="PATRIC" id="fig|35806.4.peg.4062"/>
<dbReference type="AlphaFoldDB" id="A0A0D6B8I6"/>
<keyword evidence="5" id="KW-0028">Amino-acid biosynthesis</keyword>
<dbReference type="KEGG" id="rsu:NHU_03960"/>
<dbReference type="GO" id="GO:0046872">
    <property type="term" value="F:metal ion binding"/>
    <property type="evidence" value="ECO:0007669"/>
    <property type="project" value="UniProtKB-KW"/>
</dbReference>
<dbReference type="eggNOG" id="COG0483">
    <property type="taxonomic scope" value="Bacteria"/>
</dbReference>
<dbReference type="GO" id="GO:0000105">
    <property type="term" value="P:L-histidine biosynthetic process"/>
    <property type="evidence" value="ECO:0007669"/>
    <property type="project" value="UniProtKB-UniRule"/>
</dbReference>
<reference evidence="14 16" key="2">
    <citation type="submission" date="2021-01" db="EMBL/GenBank/DDBJ databases">
        <title>Draft genomes of Rhodovulum sulfidophilum.</title>
        <authorList>
            <person name="Guzman M.S."/>
        </authorList>
    </citation>
    <scope>NUCLEOTIDE SEQUENCE [LARGE SCALE GENOMIC DNA]</scope>
    <source>
        <strain evidence="14 16">AB35</strain>
    </source>
</reference>
<evidence type="ECO:0000256" key="4">
    <source>
        <dbReference type="ARBA" id="ARBA00013085"/>
    </source>
</evidence>
<dbReference type="PANTHER" id="PTHR43200:SF6">
    <property type="entry name" value="3'(2'),5'-BISPHOSPHATE NUCLEOTIDASE"/>
    <property type="match status" value="1"/>
</dbReference>
<comment type="pathway">
    <text evidence="2">Amino-acid biosynthesis; L-histidine biosynthesis; L-histidine from 5-phospho-alpha-D-ribose 1-diphosphate: step 8/9.</text>
</comment>
<dbReference type="EC" id="3.1.3.15" evidence="4 11"/>
<evidence type="ECO:0000313" key="16">
    <source>
        <dbReference type="Proteomes" id="UP000604473"/>
    </source>
</evidence>
<keyword evidence="9" id="KW-0368">Histidine biosynthesis</keyword>
<feature type="binding site" evidence="12">
    <location>
        <position position="86"/>
    </location>
    <ligand>
        <name>Mg(2+)</name>
        <dbReference type="ChEBI" id="CHEBI:18420"/>
        <label>1</label>
        <note>catalytic</note>
    </ligand>
</feature>
<accession>A0A0D6B8I6</accession>
<dbReference type="EMBL" id="AP014800">
    <property type="protein sequence ID" value="BAQ71084.1"/>
    <property type="molecule type" value="Genomic_DNA"/>
</dbReference>
<protein>
    <recommendedName>
        <fullName evidence="4 11">Histidinol-phosphatase</fullName>
        <ecNumber evidence="4 11">3.1.3.15</ecNumber>
    </recommendedName>
</protein>
<dbReference type="PROSITE" id="PS00629">
    <property type="entry name" value="IMP_1"/>
    <property type="match status" value="1"/>
</dbReference>
<evidence type="ECO:0000256" key="8">
    <source>
        <dbReference type="ARBA" id="ARBA00022842"/>
    </source>
</evidence>
<sequence length="264" mass="28238">MSELGDALRFANDTADEAGRVALKHFRQALDVESKADDSPVTLADRAVEALMRDRIMARFPGHGIFGEEQAPLRPDSDHLWVVDPIDGTKSYVTGNPLFGGLMALLKDGAPCLGQIDMPALGERWCGVEGQATTLNGRPCRTSTCTDPAEAFAYTTDPMLFSGADSEVLEMLRRSVRMLRFGGDCYAYALLASGHCDLVLETGLQPYDYLPLVQVIRGAGGVITDWQGQALGVGSAGEVLAAATPELHAAMLDRIARLRAGQAA</sequence>
<comment type="cofactor">
    <cofactor evidence="1 12">
        <name>Mg(2+)</name>
        <dbReference type="ChEBI" id="CHEBI:18420"/>
    </cofactor>
</comment>
<keyword evidence="16" id="KW-1185">Reference proteome</keyword>
<feature type="binding site" evidence="12">
    <location>
        <position position="87"/>
    </location>
    <ligand>
        <name>Mg(2+)</name>
        <dbReference type="ChEBI" id="CHEBI:18420"/>
        <label>1</label>
        <note>catalytic</note>
    </ligand>
</feature>
<evidence type="ECO:0000256" key="3">
    <source>
        <dbReference type="ARBA" id="ARBA00009759"/>
    </source>
</evidence>
<dbReference type="PRINTS" id="PR00377">
    <property type="entry name" value="IMPHPHTASES"/>
</dbReference>
<dbReference type="InterPro" id="IPR011809">
    <property type="entry name" value="His_9_proposed"/>
</dbReference>
<evidence type="ECO:0000256" key="10">
    <source>
        <dbReference type="ARBA" id="ARBA00049158"/>
    </source>
</evidence>
<dbReference type="SUPFAM" id="SSF56655">
    <property type="entry name" value="Carbohydrate phosphatase"/>
    <property type="match status" value="1"/>
</dbReference>
<comment type="similarity">
    <text evidence="3">Belongs to the inositol monophosphatase superfamily.</text>
</comment>
<feature type="binding site" evidence="12">
    <location>
        <position position="68"/>
    </location>
    <ligand>
        <name>Mg(2+)</name>
        <dbReference type="ChEBI" id="CHEBI:18420"/>
        <label>1</label>
        <note>catalytic</note>
    </ligand>
</feature>
<dbReference type="Gene3D" id="3.30.540.10">
    <property type="entry name" value="Fructose-1,6-Bisphosphatase, subunit A, domain 1"/>
    <property type="match status" value="1"/>
</dbReference>
<dbReference type="InterPro" id="IPR000760">
    <property type="entry name" value="Inositol_monophosphatase-like"/>
</dbReference>
<evidence type="ECO:0000256" key="6">
    <source>
        <dbReference type="ARBA" id="ARBA00022723"/>
    </source>
</evidence>
<organism evidence="13 15">
    <name type="scientific">Rhodovulum sulfidophilum</name>
    <name type="common">Rhodobacter sulfidophilus</name>
    <dbReference type="NCBI Taxonomy" id="35806"/>
    <lineage>
        <taxon>Bacteria</taxon>
        <taxon>Pseudomonadati</taxon>
        <taxon>Pseudomonadota</taxon>
        <taxon>Alphaproteobacteria</taxon>
        <taxon>Rhodobacterales</taxon>
        <taxon>Paracoccaceae</taxon>
        <taxon>Rhodovulum</taxon>
    </lineage>
</organism>
<dbReference type="UniPathway" id="UPA00031">
    <property type="reaction ID" value="UER00013"/>
</dbReference>
<evidence type="ECO:0000313" key="15">
    <source>
        <dbReference type="Proteomes" id="UP000064912"/>
    </source>
</evidence>
<evidence type="ECO:0000256" key="12">
    <source>
        <dbReference type="PIRSR" id="PIRSR600760-2"/>
    </source>
</evidence>
<dbReference type="GO" id="GO:0004401">
    <property type="term" value="F:histidinol-phosphatase activity"/>
    <property type="evidence" value="ECO:0007669"/>
    <property type="project" value="UniProtKB-UniRule"/>
</dbReference>
<dbReference type="Proteomes" id="UP000604473">
    <property type="component" value="Unassembled WGS sequence"/>
</dbReference>
<evidence type="ECO:0000256" key="2">
    <source>
        <dbReference type="ARBA" id="ARBA00004970"/>
    </source>
</evidence>
<evidence type="ECO:0000256" key="9">
    <source>
        <dbReference type="ARBA" id="ARBA00023102"/>
    </source>
</evidence>
<gene>
    <name evidence="14" type="primary">hisN</name>
    <name evidence="14" type="ORF">JMM60_00730</name>
    <name evidence="13" type="ORF">NHU_03960</name>
</gene>
<evidence type="ECO:0000256" key="5">
    <source>
        <dbReference type="ARBA" id="ARBA00022605"/>
    </source>
</evidence>
<dbReference type="NCBIfam" id="TIGR02067">
    <property type="entry name" value="his_9_HisN"/>
    <property type="match status" value="1"/>
</dbReference>
<keyword evidence="7 14" id="KW-0378">Hydrolase</keyword>
<dbReference type="PANTHER" id="PTHR43200">
    <property type="entry name" value="PHOSPHATASE"/>
    <property type="match status" value="1"/>
</dbReference>
<dbReference type="Proteomes" id="UP000064912">
    <property type="component" value="Chromosome"/>
</dbReference>
<dbReference type="CDD" id="cd01641">
    <property type="entry name" value="Bacterial_IMPase_like_1"/>
    <property type="match status" value="1"/>
</dbReference>
<dbReference type="InterPro" id="IPR051090">
    <property type="entry name" value="Inositol_monoP_superfamily"/>
</dbReference>
<dbReference type="Pfam" id="PF00459">
    <property type="entry name" value="Inositol_P"/>
    <property type="match status" value="1"/>
</dbReference>
<dbReference type="Gene3D" id="3.40.190.80">
    <property type="match status" value="1"/>
</dbReference>
<name>A0A0D6B8I6_RHOSU</name>
<dbReference type="EMBL" id="JAESJJ010000001">
    <property type="protein sequence ID" value="MBL3607327.1"/>
    <property type="molecule type" value="Genomic_DNA"/>
</dbReference>
<comment type="catalytic activity">
    <reaction evidence="10">
        <text>L-histidinol phosphate + H2O = L-histidinol + phosphate</text>
        <dbReference type="Rhea" id="RHEA:14465"/>
        <dbReference type="ChEBI" id="CHEBI:15377"/>
        <dbReference type="ChEBI" id="CHEBI:43474"/>
        <dbReference type="ChEBI" id="CHEBI:57699"/>
        <dbReference type="ChEBI" id="CHEBI:57980"/>
        <dbReference type="EC" id="3.1.3.15"/>
    </reaction>
</comment>
<keyword evidence="8 12" id="KW-0460">Magnesium</keyword>
<evidence type="ECO:0000313" key="14">
    <source>
        <dbReference type="EMBL" id="MBL3607327.1"/>
    </source>
</evidence>
<proteinExistence type="inferred from homology"/>
<evidence type="ECO:0000256" key="1">
    <source>
        <dbReference type="ARBA" id="ARBA00001946"/>
    </source>
</evidence>
<evidence type="ECO:0000256" key="11">
    <source>
        <dbReference type="NCBIfam" id="TIGR02067"/>
    </source>
</evidence>
<dbReference type="RefSeq" id="WP_060836096.1">
    <property type="nucleotide sequence ID" value="NZ_JAESJG010000029.1"/>
</dbReference>
<feature type="binding site" evidence="12">
    <location>
        <position position="84"/>
    </location>
    <ligand>
        <name>Mg(2+)</name>
        <dbReference type="ChEBI" id="CHEBI:18420"/>
        <label>1</label>
        <note>catalytic</note>
    </ligand>
</feature>
<evidence type="ECO:0000313" key="13">
    <source>
        <dbReference type="EMBL" id="BAQ71084.1"/>
    </source>
</evidence>
<dbReference type="InterPro" id="IPR020583">
    <property type="entry name" value="Inositol_monoP_metal-BS"/>
</dbReference>